<accession>A0ABP5KUN4</accession>
<evidence type="ECO:0000313" key="1">
    <source>
        <dbReference type="EMBL" id="GAA2136333.1"/>
    </source>
</evidence>
<protein>
    <recommendedName>
        <fullName evidence="3">DUF559 domain-containing protein</fullName>
    </recommendedName>
</protein>
<keyword evidence="2" id="KW-1185">Reference proteome</keyword>
<evidence type="ECO:0000313" key="2">
    <source>
        <dbReference type="Proteomes" id="UP001501771"/>
    </source>
</evidence>
<organism evidence="1 2">
    <name type="scientific">Nocardioides koreensis</name>
    <dbReference type="NCBI Taxonomy" id="433651"/>
    <lineage>
        <taxon>Bacteria</taxon>
        <taxon>Bacillati</taxon>
        <taxon>Actinomycetota</taxon>
        <taxon>Actinomycetes</taxon>
        <taxon>Propionibacteriales</taxon>
        <taxon>Nocardioidaceae</taxon>
        <taxon>Nocardioides</taxon>
    </lineage>
</organism>
<dbReference type="Proteomes" id="UP001501771">
    <property type="component" value="Unassembled WGS sequence"/>
</dbReference>
<comment type="caution">
    <text evidence="1">The sequence shown here is derived from an EMBL/GenBank/DDBJ whole genome shotgun (WGS) entry which is preliminary data.</text>
</comment>
<name>A0ABP5KUN4_9ACTN</name>
<evidence type="ECO:0008006" key="3">
    <source>
        <dbReference type="Google" id="ProtNLM"/>
    </source>
</evidence>
<dbReference type="EMBL" id="BAAAQR010000001">
    <property type="protein sequence ID" value="GAA2136333.1"/>
    <property type="molecule type" value="Genomic_DNA"/>
</dbReference>
<proteinExistence type="predicted"/>
<sequence>MDGESWRAAADEQAGLLSRRQLNELGVDRWRVRNQIAAGRWAERSPMVISTTTGPLSREQLMWLGVLHAGPEAVVGGLAAAEVAGLRNWHRDEVTVLIPDELEVEDVPGIDFHRTRRAIKLMRRPGPGLPTCRVEPAILLFGAYQRSRRTAQGVVAAAVQQRLTEPEALIHWVNAMRPLRWAPMFRQVIGDIAGGSQSVAELDVVRMCRDQGLSLPDRQLQRIDADGRTRFTDCEWRLSDGRVLVLEVDGSFHMDSQHWEDDLARQRQLSAPDRLMVRCTARELREEPWKVARDLRRLGVPSRAA</sequence>
<dbReference type="RefSeq" id="WP_344146344.1">
    <property type="nucleotide sequence ID" value="NZ_BAAAQR010000001.1"/>
</dbReference>
<gene>
    <name evidence="1" type="ORF">GCM10009844_02460</name>
</gene>
<reference evidence="2" key="1">
    <citation type="journal article" date="2019" name="Int. J. Syst. Evol. Microbiol.">
        <title>The Global Catalogue of Microorganisms (GCM) 10K type strain sequencing project: providing services to taxonomists for standard genome sequencing and annotation.</title>
        <authorList>
            <consortium name="The Broad Institute Genomics Platform"/>
            <consortium name="The Broad Institute Genome Sequencing Center for Infectious Disease"/>
            <person name="Wu L."/>
            <person name="Ma J."/>
        </authorList>
    </citation>
    <scope>NUCLEOTIDE SEQUENCE [LARGE SCALE GENOMIC DNA]</scope>
    <source>
        <strain evidence="2">JCM 16022</strain>
    </source>
</reference>